<gene>
    <name evidence="10" type="ORF">KIL84_006343</name>
</gene>
<protein>
    <recommendedName>
        <fullName evidence="9">Sushi domain-containing protein</fullName>
    </recommendedName>
</protein>
<comment type="caution">
    <text evidence="8">Lacks conserved residue(s) required for the propagation of feature annotation.</text>
</comment>
<evidence type="ECO:0000256" key="2">
    <source>
        <dbReference type="ARBA" id="ARBA00022659"/>
    </source>
</evidence>
<evidence type="ECO:0000256" key="4">
    <source>
        <dbReference type="ARBA" id="ARBA00022737"/>
    </source>
</evidence>
<keyword evidence="3" id="KW-0732">Signal</keyword>
<organism evidence="10 11">
    <name type="scientific">Mauremys mutica</name>
    <name type="common">yellowpond turtle</name>
    <dbReference type="NCBI Taxonomy" id="74926"/>
    <lineage>
        <taxon>Eukaryota</taxon>
        <taxon>Metazoa</taxon>
        <taxon>Chordata</taxon>
        <taxon>Craniata</taxon>
        <taxon>Vertebrata</taxon>
        <taxon>Euteleostomi</taxon>
        <taxon>Archelosauria</taxon>
        <taxon>Testudinata</taxon>
        <taxon>Testudines</taxon>
        <taxon>Cryptodira</taxon>
        <taxon>Durocryptodira</taxon>
        <taxon>Testudinoidea</taxon>
        <taxon>Geoemydidae</taxon>
        <taxon>Geoemydinae</taxon>
        <taxon>Mauremys</taxon>
    </lineage>
</organism>
<sequence length="457" mass="50845">MDFLLTAINGMRDTSVHDLVAAMHMLHVILEIPGPSVERVFGKYFHPSECMDFLLTAIDGMRDTSLHNSVAARHMLHVILEVPGPGLVRVSEAVTSMYHNLDSISELLARQELLRALLLLGYQFSEEVVRTLLGCSLSCDRTSDVGFTSPSSPPTRPCNNHDVFSRLTSNQSQGSALDKGLINPVGGSRSAWTAPLKCSSLAEGHSKPILCVDATDELLFSGSKDWSCKMWNLVTGQEIASLKGHPNNVVSIKYCNHSGLVFTVSTSYIKVWDLRDSAKCVCTLTPQVENGRMTTTRQAFTYGVAVQFSCKESYLLHGSRVSQCQDDNTWNPPVPSCQPVQCSKPDVQNGRMVNALDEKMWYNVNESITFKCSPGYHFSDHWYLPTTDSLSITCSANGNWTALPKCQKQSNTEECTGARESKEFLHCDVPLTELRTLLELKKLYLEIQKLKREIKKL</sequence>
<evidence type="ECO:0000259" key="9">
    <source>
        <dbReference type="PROSITE" id="PS50923"/>
    </source>
</evidence>
<evidence type="ECO:0000313" key="10">
    <source>
        <dbReference type="EMBL" id="KAH1170725.1"/>
    </source>
</evidence>
<dbReference type="SUPFAM" id="SSF57535">
    <property type="entry name" value="Complement control module/SCR domain"/>
    <property type="match status" value="1"/>
</dbReference>
<keyword evidence="2 8" id="KW-0768">Sushi</keyword>
<evidence type="ECO:0000256" key="6">
    <source>
        <dbReference type="ARBA" id="ARBA00023180"/>
    </source>
</evidence>
<evidence type="ECO:0000256" key="8">
    <source>
        <dbReference type="PROSITE-ProRule" id="PRU00302"/>
    </source>
</evidence>
<dbReference type="Gene3D" id="2.10.70.10">
    <property type="entry name" value="Complement Module, domain 1"/>
    <property type="match status" value="2"/>
</dbReference>
<accession>A0A9D3X118</accession>
<dbReference type="SMART" id="SM00320">
    <property type="entry name" value="WD40"/>
    <property type="match status" value="2"/>
</dbReference>
<keyword evidence="4" id="KW-0677">Repeat</keyword>
<dbReference type="PANTHER" id="PTHR19325">
    <property type="entry name" value="COMPLEMENT COMPONENT-RELATED SUSHI DOMAIN-CONTAINING"/>
    <property type="match status" value="1"/>
</dbReference>
<dbReference type="AlphaFoldDB" id="A0A9D3X118"/>
<dbReference type="Gene3D" id="2.130.10.10">
    <property type="entry name" value="YVTN repeat-like/Quinoprotein amine dehydrogenase"/>
    <property type="match status" value="1"/>
</dbReference>
<dbReference type="InterPro" id="IPR035976">
    <property type="entry name" value="Sushi/SCR/CCP_sf"/>
</dbReference>
<dbReference type="InterPro" id="IPR015943">
    <property type="entry name" value="WD40/YVTN_repeat-like_dom_sf"/>
</dbReference>
<dbReference type="SUPFAM" id="SSF50978">
    <property type="entry name" value="WD40 repeat-like"/>
    <property type="match status" value="1"/>
</dbReference>
<dbReference type="EMBL" id="JAHDVG010000483">
    <property type="protein sequence ID" value="KAH1170725.1"/>
    <property type="molecule type" value="Genomic_DNA"/>
</dbReference>
<comment type="caution">
    <text evidence="10">The sequence shown here is derived from an EMBL/GenBank/DDBJ whole genome shotgun (WGS) entry which is preliminary data.</text>
</comment>
<evidence type="ECO:0000256" key="5">
    <source>
        <dbReference type="ARBA" id="ARBA00023157"/>
    </source>
</evidence>
<dbReference type="Pfam" id="PF21047">
    <property type="entry name" value="HEAT_Maestro"/>
    <property type="match status" value="1"/>
</dbReference>
<dbReference type="Proteomes" id="UP000827986">
    <property type="component" value="Unassembled WGS sequence"/>
</dbReference>
<dbReference type="CDD" id="cd00033">
    <property type="entry name" value="CCP"/>
    <property type="match status" value="2"/>
</dbReference>
<dbReference type="SMART" id="SM00032">
    <property type="entry name" value="CCP"/>
    <property type="match status" value="2"/>
</dbReference>
<reference evidence="10" key="1">
    <citation type="submission" date="2021-09" db="EMBL/GenBank/DDBJ databases">
        <title>The genome of Mauremys mutica provides insights into the evolution of semi-aquatic lifestyle.</title>
        <authorList>
            <person name="Gong S."/>
            <person name="Gao Y."/>
        </authorList>
    </citation>
    <scope>NUCLEOTIDE SEQUENCE</scope>
    <source>
        <strain evidence="10">MM-2020</strain>
        <tissue evidence="10">Muscle</tissue>
    </source>
</reference>
<dbReference type="InterPro" id="IPR050350">
    <property type="entry name" value="Compl-Cell_Adhes-Reg"/>
</dbReference>
<evidence type="ECO:0000256" key="7">
    <source>
        <dbReference type="PROSITE-ProRule" id="PRU00221"/>
    </source>
</evidence>
<dbReference type="InterPro" id="IPR000436">
    <property type="entry name" value="Sushi_SCR_CCP_dom"/>
</dbReference>
<proteinExistence type="predicted"/>
<feature type="domain" description="Sushi" evidence="9">
    <location>
        <begin position="340"/>
        <end position="408"/>
    </location>
</feature>
<evidence type="ECO:0000256" key="1">
    <source>
        <dbReference type="ARBA" id="ARBA00022574"/>
    </source>
</evidence>
<name>A0A9D3X118_9SAUR</name>
<dbReference type="Pfam" id="PF00084">
    <property type="entry name" value="Sushi"/>
    <property type="match status" value="2"/>
</dbReference>
<dbReference type="InterPro" id="IPR019775">
    <property type="entry name" value="WD40_repeat_CS"/>
</dbReference>
<dbReference type="InterPro" id="IPR001680">
    <property type="entry name" value="WD40_rpt"/>
</dbReference>
<keyword evidence="11" id="KW-1185">Reference proteome</keyword>
<dbReference type="FunFam" id="2.10.70.10:FF:000014">
    <property type="entry name" value="Membrane cofactor protein"/>
    <property type="match status" value="1"/>
</dbReference>
<dbReference type="Pfam" id="PF00400">
    <property type="entry name" value="WD40"/>
    <property type="match status" value="2"/>
</dbReference>
<dbReference type="Gene3D" id="1.20.5.3730">
    <property type="match status" value="1"/>
</dbReference>
<feature type="domain" description="Sushi" evidence="9">
    <location>
        <begin position="280"/>
        <end position="339"/>
    </location>
</feature>
<dbReference type="InterPro" id="IPR036322">
    <property type="entry name" value="WD40_repeat_dom_sf"/>
</dbReference>
<dbReference type="PROSITE" id="PS50923">
    <property type="entry name" value="SUSHI"/>
    <property type="match status" value="2"/>
</dbReference>
<feature type="disulfide bond" evidence="8">
    <location>
        <begin position="310"/>
        <end position="337"/>
    </location>
</feature>
<dbReference type="PROSITE" id="PS50082">
    <property type="entry name" value="WD_REPEATS_2"/>
    <property type="match status" value="1"/>
</dbReference>
<dbReference type="PROSITE" id="PS00678">
    <property type="entry name" value="WD_REPEATS_1"/>
    <property type="match status" value="1"/>
</dbReference>
<keyword evidence="5 8" id="KW-1015">Disulfide bond</keyword>
<dbReference type="InterPro" id="IPR048465">
    <property type="entry name" value="Maestro-like_HEAT"/>
</dbReference>
<keyword evidence="6" id="KW-0325">Glycoprotein</keyword>
<evidence type="ECO:0000313" key="11">
    <source>
        <dbReference type="Proteomes" id="UP000827986"/>
    </source>
</evidence>
<dbReference type="PANTHER" id="PTHR19325:SF560">
    <property type="entry name" value="SUSHI, VON WILLEBRAND FACTOR TYPE A, EGF AND PENTRAXIN DOMAIN-CONTAINING PROTEIN 1"/>
    <property type="match status" value="1"/>
</dbReference>
<keyword evidence="1 7" id="KW-0853">WD repeat</keyword>
<evidence type="ECO:0000256" key="3">
    <source>
        <dbReference type="ARBA" id="ARBA00022729"/>
    </source>
</evidence>
<feature type="repeat" description="WD" evidence="7">
    <location>
        <begin position="202"/>
        <end position="241"/>
    </location>
</feature>